<evidence type="ECO:0000313" key="4">
    <source>
        <dbReference type="EMBL" id="MCE7012017.1"/>
    </source>
</evidence>
<comment type="caution">
    <text evidence="4">The sequence shown here is derived from an EMBL/GenBank/DDBJ whole genome shotgun (WGS) entry which is preliminary data.</text>
</comment>
<reference evidence="4 5" key="1">
    <citation type="submission" date="2021-12" db="EMBL/GenBank/DDBJ databases">
        <title>Genome sequence of Kibdelosporangium philippinense ATCC 49844.</title>
        <authorList>
            <person name="Fedorov E.A."/>
            <person name="Omeragic M."/>
            <person name="Shalygina K.F."/>
            <person name="Maclea K.S."/>
        </authorList>
    </citation>
    <scope>NUCLEOTIDE SEQUENCE [LARGE SCALE GENOMIC DNA]</scope>
    <source>
        <strain evidence="4 5">ATCC 49844</strain>
    </source>
</reference>
<protein>
    <submittedName>
        <fullName evidence="4">DUF3153 domain-containing protein</fullName>
    </submittedName>
</protein>
<accession>A0ABS8ZWE0</accession>
<feature type="transmembrane region" description="Helical" evidence="1">
    <location>
        <begin position="176"/>
        <end position="200"/>
    </location>
</feature>
<dbReference type="Proteomes" id="UP001521150">
    <property type="component" value="Unassembled WGS sequence"/>
</dbReference>
<dbReference type="EMBL" id="JAJVCN010000005">
    <property type="protein sequence ID" value="MCE7012017.1"/>
    <property type="molecule type" value="Genomic_DNA"/>
</dbReference>
<evidence type="ECO:0000313" key="5">
    <source>
        <dbReference type="Proteomes" id="UP001521150"/>
    </source>
</evidence>
<dbReference type="Pfam" id="PF21946">
    <property type="entry name" value="LppM"/>
    <property type="match status" value="1"/>
</dbReference>
<feature type="domain" description="LppM" evidence="3">
    <location>
        <begin position="16"/>
        <end position="168"/>
    </location>
</feature>
<gene>
    <name evidence="4" type="ORF">LWC34_55790</name>
</gene>
<proteinExistence type="predicted"/>
<dbReference type="InterPro" id="IPR053807">
    <property type="entry name" value="LppM"/>
</dbReference>
<dbReference type="RefSeq" id="WP_233734914.1">
    <property type="nucleotide sequence ID" value="NZ_JAJVCN010000005.1"/>
</dbReference>
<keyword evidence="2" id="KW-0732">Signal</keyword>
<evidence type="ECO:0000259" key="3">
    <source>
        <dbReference type="Pfam" id="PF21946"/>
    </source>
</evidence>
<evidence type="ECO:0000256" key="1">
    <source>
        <dbReference type="SAM" id="Phobius"/>
    </source>
</evidence>
<feature type="chain" id="PRO_5045679885" evidence="2">
    <location>
        <begin position="20"/>
        <end position="215"/>
    </location>
</feature>
<feature type="signal peptide" evidence="2">
    <location>
        <begin position="1"/>
        <end position="19"/>
    </location>
</feature>
<sequence>MPLLLLLALSLSGCVRVRAAMAVDANDLISGTLEIATVQVKPEEVGPALNVPAELSSQVTMEPYKADGYVGQTVRFNQLSFDQMRTLTESISSFTSRYRLNFRRSGDIVSLAGVADLSQLRPDGVDVQLKIAFPGPIGRTNGELEMDSNISWKLNAGRITDITATSQYSSGSGMSWMRWVLLVGAGAVGTALIVLALALFTHRHNRRKERMAEYV</sequence>
<evidence type="ECO:0000256" key="2">
    <source>
        <dbReference type="SAM" id="SignalP"/>
    </source>
</evidence>
<keyword evidence="1" id="KW-1133">Transmembrane helix</keyword>
<keyword evidence="1" id="KW-0472">Membrane</keyword>
<name>A0ABS8ZWE0_9PSEU</name>
<keyword evidence="5" id="KW-1185">Reference proteome</keyword>
<keyword evidence="1" id="KW-0812">Transmembrane</keyword>
<organism evidence="4 5">
    <name type="scientific">Kibdelosporangium philippinense</name>
    <dbReference type="NCBI Taxonomy" id="211113"/>
    <lineage>
        <taxon>Bacteria</taxon>
        <taxon>Bacillati</taxon>
        <taxon>Actinomycetota</taxon>
        <taxon>Actinomycetes</taxon>
        <taxon>Pseudonocardiales</taxon>
        <taxon>Pseudonocardiaceae</taxon>
        <taxon>Kibdelosporangium</taxon>
    </lineage>
</organism>